<dbReference type="AlphaFoldDB" id="A0A383BUZ0"/>
<reference evidence="1" key="1">
    <citation type="submission" date="2018-05" db="EMBL/GenBank/DDBJ databases">
        <authorList>
            <person name="Lanie J.A."/>
            <person name="Ng W.-L."/>
            <person name="Kazmierczak K.M."/>
            <person name="Andrzejewski T.M."/>
            <person name="Davidsen T.M."/>
            <person name="Wayne K.J."/>
            <person name="Tettelin H."/>
            <person name="Glass J.I."/>
            <person name="Rusch D."/>
            <person name="Podicherti R."/>
            <person name="Tsui H.-C.T."/>
            <person name="Winkler M.E."/>
        </authorList>
    </citation>
    <scope>NUCLEOTIDE SEQUENCE</scope>
</reference>
<feature type="non-terminal residue" evidence="1">
    <location>
        <position position="153"/>
    </location>
</feature>
<sequence length="153" mass="17917">MEFEHSLYFYSEGDTMPSLKKILFGRFAGEGLSSLITEMQKKYNPKKGRRFNHANITYEVSRPGVVDDNVQFEISSKIPQDELKGHKAMEKYFKAIKNLVTKLKHKPVSVEMENIILDPKKDSEKKRDYVKLLYSYPLDELYCDEKILEKIKS</sequence>
<gene>
    <name evidence="1" type="ORF">METZ01_LOCUS476484</name>
</gene>
<proteinExistence type="predicted"/>
<accession>A0A383BUZ0</accession>
<protein>
    <submittedName>
        <fullName evidence="1">Uncharacterized protein</fullName>
    </submittedName>
</protein>
<organism evidence="1">
    <name type="scientific">marine metagenome</name>
    <dbReference type="NCBI Taxonomy" id="408172"/>
    <lineage>
        <taxon>unclassified sequences</taxon>
        <taxon>metagenomes</taxon>
        <taxon>ecological metagenomes</taxon>
    </lineage>
</organism>
<name>A0A383BUZ0_9ZZZZ</name>
<evidence type="ECO:0000313" key="1">
    <source>
        <dbReference type="EMBL" id="SVE23630.1"/>
    </source>
</evidence>
<dbReference type="EMBL" id="UINC01203399">
    <property type="protein sequence ID" value="SVE23630.1"/>
    <property type="molecule type" value="Genomic_DNA"/>
</dbReference>